<sequence>MHTILRARAAADGFAQTLLALGVFLILLALWGMWTNYTRVEQTRTTIHQVVLQGLASGLITPVSGGGGYETETYGGTAMPQWDLAGVIAQAARFAQATVPQSQAVPAGTGYYWTLSAGDQRRWDLAGPISVQDVTLSPHAPYEVTAVVSAPMRINLWGMAILPATLHIDVVEPLMGQQGPARFQSY</sequence>
<geneLocation type="plasmid" evidence="2">
    <name>pY0017</name>
</geneLocation>
<feature type="transmembrane region" description="Helical" evidence="1">
    <location>
        <begin position="12"/>
        <end position="34"/>
    </location>
</feature>
<evidence type="ECO:0000256" key="1">
    <source>
        <dbReference type="SAM" id="Phobius"/>
    </source>
</evidence>
<accession>G5CJ67</accession>
<organism evidence="2">
    <name type="scientific">Sulfobacillus thermotolerans</name>
    <dbReference type="NCBI Taxonomy" id="338644"/>
    <lineage>
        <taxon>Bacteria</taxon>
        <taxon>Bacillati</taxon>
        <taxon>Bacillota</taxon>
        <taxon>Clostridia</taxon>
        <taxon>Eubacteriales</taxon>
        <taxon>Clostridiales Family XVII. Incertae Sedis</taxon>
        <taxon>Sulfobacillus</taxon>
    </lineage>
</organism>
<reference evidence="2" key="1">
    <citation type="journal article" date="2011" name="Appl. Environ. Microbiol.">
        <title>Two Large, Related, Cryptic Plasmids from Geographically Distinct Isolates of Sulfobacillus thermotolerans.</title>
        <authorList>
            <person name="Deane S.M."/>
            <person name="Rawlings D.E."/>
        </authorList>
    </citation>
    <scope>NUCLEOTIDE SEQUENCE</scope>
    <source>
        <strain evidence="2">Y0017</strain>
        <plasmid evidence="2">pY0017</plasmid>
    </source>
</reference>
<evidence type="ECO:0000313" key="2">
    <source>
        <dbReference type="EMBL" id="AEP14344.1"/>
    </source>
</evidence>
<keyword evidence="1" id="KW-0812">Transmembrane</keyword>
<dbReference type="EMBL" id="JN119830">
    <property type="protein sequence ID" value="AEP14344.1"/>
    <property type="molecule type" value="Genomic_DNA"/>
</dbReference>
<gene>
    <name evidence="2" type="primary">orfY29</name>
</gene>
<proteinExistence type="predicted"/>
<keyword evidence="1" id="KW-1133">Transmembrane helix</keyword>
<protein>
    <submittedName>
        <fullName evidence="2">Uncharacterized protein</fullName>
    </submittedName>
</protein>
<name>G5CJ67_9FIRM</name>
<dbReference type="AlphaFoldDB" id="G5CJ67"/>
<keyword evidence="2" id="KW-0614">Plasmid</keyword>
<keyword evidence="1" id="KW-0472">Membrane</keyword>